<gene>
    <name evidence="3" type="ORF">SAMN05421686_101420</name>
</gene>
<dbReference type="STRING" id="484498.SAMN05421686_101420"/>
<dbReference type="EMBL" id="FTOH01000001">
    <property type="protein sequence ID" value="SIS45023.1"/>
    <property type="molecule type" value="Genomic_DNA"/>
</dbReference>
<organism evidence="3 4">
    <name type="scientific">Thalassolituus maritimus</name>
    <dbReference type="NCBI Taxonomy" id="484498"/>
    <lineage>
        <taxon>Bacteria</taxon>
        <taxon>Pseudomonadati</taxon>
        <taxon>Pseudomonadota</taxon>
        <taxon>Gammaproteobacteria</taxon>
        <taxon>Oceanospirillales</taxon>
        <taxon>Oceanospirillaceae</taxon>
        <taxon>Thalassolituus</taxon>
    </lineage>
</organism>
<reference evidence="4" key="1">
    <citation type="submission" date="2017-01" db="EMBL/GenBank/DDBJ databases">
        <authorList>
            <person name="Varghese N."/>
            <person name="Submissions S."/>
        </authorList>
    </citation>
    <scope>NUCLEOTIDE SEQUENCE [LARGE SCALE GENOMIC DNA]</scope>
    <source>
        <strain evidence="4">DSM 24913</strain>
    </source>
</reference>
<evidence type="ECO:0000259" key="2">
    <source>
        <dbReference type="Pfam" id="PF13511"/>
    </source>
</evidence>
<feature type="domain" description="DUF4124" evidence="2">
    <location>
        <begin position="8"/>
        <end position="43"/>
    </location>
</feature>
<evidence type="ECO:0000313" key="4">
    <source>
        <dbReference type="Proteomes" id="UP000185639"/>
    </source>
</evidence>
<sequence length="140" mass="16228">MKLPIIVLVFLALPTSAEIYQWRDQHGQLHFSDRAPENAAHVKKDLIPVSTYTPIIPDIKDESAARKARNQSRLESKKSQRLADEKARLLQADRQKKCRKARQDYRSGEGRYNARPGLNDLKKARRRIDAINDRIKAFCY</sequence>
<protein>
    <recommendedName>
        <fullName evidence="2">DUF4124 domain-containing protein</fullName>
    </recommendedName>
</protein>
<dbReference type="Pfam" id="PF13511">
    <property type="entry name" value="DUF4124"/>
    <property type="match status" value="1"/>
</dbReference>
<dbReference type="AlphaFoldDB" id="A0A1N7J6N5"/>
<dbReference type="OrthoDB" id="6119597at2"/>
<accession>A0A1N7J6N5</accession>
<proteinExistence type="predicted"/>
<dbReference type="RefSeq" id="WP_076513984.1">
    <property type="nucleotide sequence ID" value="NZ_FTOH01000001.1"/>
</dbReference>
<feature type="region of interest" description="Disordered" evidence="1">
    <location>
        <begin position="63"/>
        <end position="118"/>
    </location>
</feature>
<name>A0A1N7J6N5_9GAMM</name>
<keyword evidence="4" id="KW-1185">Reference proteome</keyword>
<evidence type="ECO:0000313" key="3">
    <source>
        <dbReference type="EMBL" id="SIS45023.1"/>
    </source>
</evidence>
<dbReference type="InterPro" id="IPR025392">
    <property type="entry name" value="DUF4124"/>
</dbReference>
<dbReference type="Proteomes" id="UP000185639">
    <property type="component" value="Unassembled WGS sequence"/>
</dbReference>
<evidence type="ECO:0000256" key="1">
    <source>
        <dbReference type="SAM" id="MobiDB-lite"/>
    </source>
</evidence>
<feature type="compositionally biased region" description="Basic and acidic residues" evidence="1">
    <location>
        <begin position="72"/>
        <end position="109"/>
    </location>
</feature>